<organism evidence="1 2">
    <name type="scientific">Fontibacter flavus</name>
    <dbReference type="NCBI Taxonomy" id="654838"/>
    <lineage>
        <taxon>Bacteria</taxon>
        <taxon>Pseudomonadati</taxon>
        <taxon>Bacteroidota</taxon>
        <taxon>Cytophagia</taxon>
        <taxon>Cytophagales</taxon>
        <taxon>Cyclobacteriaceae</taxon>
        <taxon>Fontibacter</taxon>
    </lineage>
</organism>
<evidence type="ECO:0000313" key="2">
    <source>
        <dbReference type="Proteomes" id="UP001589797"/>
    </source>
</evidence>
<dbReference type="EMBL" id="JBHLWI010000035">
    <property type="protein sequence ID" value="MFC0263514.1"/>
    <property type="molecule type" value="Genomic_DNA"/>
</dbReference>
<keyword evidence="2" id="KW-1185">Reference proteome</keyword>
<dbReference type="Proteomes" id="UP001589797">
    <property type="component" value="Unassembled WGS sequence"/>
</dbReference>
<sequence length="91" mass="10916">MKWDYTCKDCGVNTRKGKVNFYSVTDELWKEFGVGRGMLCLECFRKRLGRDFKKEDFPPCYLNYFDNPVVREIINPTEEEINELHNKIRNN</sequence>
<proteinExistence type="predicted"/>
<evidence type="ECO:0000313" key="1">
    <source>
        <dbReference type="EMBL" id="MFC0263514.1"/>
    </source>
</evidence>
<accession>A0ABV6FV71</accession>
<dbReference type="RefSeq" id="WP_382388000.1">
    <property type="nucleotide sequence ID" value="NZ_JBHLWI010000035.1"/>
</dbReference>
<gene>
    <name evidence="1" type="ORF">ACFFIP_12555</name>
</gene>
<name>A0ABV6FV71_9BACT</name>
<protein>
    <submittedName>
        <fullName evidence="1">Uncharacterized protein</fullName>
    </submittedName>
</protein>
<comment type="caution">
    <text evidence="1">The sequence shown here is derived from an EMBL/GenBank/DDBJ whole genome shotgun (WGS) entry which is preliminary data.</text>
</comment>
<reference evidence="1 2" key="1">
    <citation type="submission" date="2024-09" db="EMBL/GenBank/DDBJ databases">
        <authorList>
            <person name="Sun Q."/>
            <person name="Mori K."/>
        </authorList>
    </citation>
    <scope>NUCLEOTIDE SEQUENCE [LARGE SCALE GENOMIC DNA]</scope>
    <source>
        <strain evidence="1 2">CCM 7650</strain>
    </source>
</reference>